<reference evidence="2 3" key="1">
    <citation type="journal article" date="2014" name="Front. Microbiol.">
        <title>Population and genomic analysis of the genus Halorubrum.</title>
        <authorList>
            <person name="Fullmer M.S."/>
            <person name="Soucy S.M."/>
            <person name="Swithers K.S."/>
            <person name="Makkay A.M."/>
            <person name="Wheeler R."/>
            <person name="Ventosa A."/>
            <person name="Gogarten J.P."/>
            <person name="Papke R.T."/>
        </authorList>
    </citation>
    <scope>NUCLEOTIDE SEQUENCE [LARGE SCALE GENOMIC DNA]</scope>
    <source>
        <strain evidence="2 3">Ga36</strain>
    </source>
</reference>
<dbReference type="EMBL" id="NHOZ01000052">
    <property type="protein sequence ID" value="OYR64181.1"/>
    <property type="molecule type" value="Genomic_DNA"/>
</dbReference>
<evidence type="ECO:0000313" key="2">
    <source>
        <dbReference type="EMBL" id="OYR64181.1"/>
    </source>
</evidence>
<evidence type="ECO:0000256" key="1">
    <source>
        <dbReference type="SAM" id="MobiDB-lite"/>
    </source>
</evidence>
<organism evidence="2 3">
    <name type="scientific">Halorubrum ezzemoulense</name>
    <name type="common">Halorubrum chaoviator</name>
    <dbReference type="NCBI Taxonomy" id="337243"/>
    <lineage>
        <taxon>Archaea</taxon>
        <taxon>Methanobacteriati</taxon>
        <taxon>Methanobacteriota</taxon>
        <taxon>Stenosarchaea group</taxon>
        <taxon>Halobacteria</taxon>
        <taxon>Halobacteriales</taxon>
        <taxon>Haloferacaceae</taxon>
        <taxon>Halorubrum</taxon>
    </lineage>
</organism>
<name>A0A256J5V3_HALEZ</name>
<comment type="caution">
    <text evidence="2">The sequence shown here is derived from an EMBL/GenBank/DDBJ whole genome shotgun (WGS) entry which is preliminary data.</text>
</comment>
<feature type="region of interest" description="Disordered" evidence="1">
    <location>
        <begin position="56"/>
        <end position="75"/>
    </location>
</feature>
<evidence type="ECO:0000313" key="3">
    <source>
        <dbReference type="Proteomes" id="UP000215731"/>
    </source>
</evidence>
<feature type="region of interest" description="Disordered" evidence="1">
    <location>
        <begin position="1"/>
        <end position="27"/>
    </location>
</feature>
<dbReference type="RefSeq" id="WP_094552756.1">
    <property type="nucleotide sequence ID" value="NZ_NHOZ01000052.1"/>
</dbReference>
<gene>
    <name evidence="2" type="ORF">DJ80_06010</name>
</gene>
<proteinExistence type="predicted"/>
<dbReference type="AlphaFoldDB" id="A0A256J5V3"/>
<sequence length="75" mass="8556">MARSERVVGAAENVDMRGPSEPEPYEADIDERRVVSAYCCTCEKTATMLLEVGDDSPWEHDEKHASHQVDYWREA</sequence>
<protein>
    <submittedName>
        <fullName evidence="2">Uncharacterized protein</fullName>
    </submittedName>
</protein>
<accession>A0A256J5V3</accession>
<dbReference type="Proteomes" id="UP000215731">
    <property type="component" value="Unassembled WGS sequence"/>
</dbReference>
<feature type="compositionally biased region" description="Basic and acidic residues" evidence="1">
    <location>
        <begin position="57"/>
        <end position="75"/>
    </location>
</feature>